<sequence length="518" mass="57485">MATLINYDLSTFRDHPKPNKRRLQELQHSEARAHAARVAYWRKKKTNLPVRAKKKSSREVNRQDTGSDASTTSMVGPKPVSDDVDVTLKLKTEHGFVYEFGLKPLPQSSRSDSVVAISQRDPTLKRVPWRSNFESGSENLVVDMKLPRHPKSNFLDPFDSVPTRQGDEVVAAMDHYIHNWGPSQRPGLKYHTKDNPLIRDVFPTALQNVELFEAAVALCLSFKAAGQNFQTGLSNSSLYHKGQALAGIRNKLNWGVVDEAVILATVFLMIIDNVFLDVQAYEAHLNGLRKMVRAHAANIQNVYGGALVAFVSWAECNALLIFGDRIALHDPALDSFKLRYPTQPFSTTVNRLISALTPGFQSIAVSGQLSVHVLAVLRNTIRWTSCIDEKYGRSSSEDEQIFLTTYDPRANSAHAMRLCRVSGEAHRVESAICKALFVYHANILNWTCRCSGYRRIVRELAETEKRTAGTANGIGSQISEFEQASTALGVRPTVAKTLLTTQQAGARVETVLGDGEAV</sequence>
<dbReference type="RefSeq" id="XP_013274141.1">
    <property type="nucleotide sequence ID" value="XM_013418687.1"/>
</dbReference>
<evidence type="ECO:0000256" key="1">
    <source>
        <dbReference type="SAM" id="MobiDB-lite"/>
    </source>
</evidence>
<dbReference type="AlphaFoldDB" id="A0A0D2JD17"/>
<dbReference type="GeneID" id="25293052"/>
<dbReference type="PANTHER" id="PTHR37540">
    <property type="entry name" value="TRANSCRIPTION FACTOR (ACR-2), PUTATIVE-RELATED-RELATED"/>
    <property type="match status" value="1"/>
</dbReference>
<dbReference type="InterPro" id="IPR021858">
    <property type="entry name" value="Fun_TF"/>
</dbReference>
<dbReference type="PANTHER" id="PTHR37540:SF10">
    <property type="entry name" value="SIGMA-70 REGION 2 FAMILY PROTEIN"/>
    <property type="match status" value="1"/>
</dbReference>
<feature type="region of interest" description="Disordered" evidence="1">
    <location>
        <begin position="46"/>
        <end position="80"/>
    </location>
</feature>
<dbReference type="Proteomes" id="UP000053617">
    <property type="component" value="Unassembled WGS sequence"/>
</dbReference>
<dbReference type="EMBL" id="KN847477">
    <property type="protein sequence ID" value="KIX07005.1"/>
    <property type="molecule type" value="Genomic_DNA"/>
</dbReference>
<feature type="compositionally biased region" description="Basic residues" evidence="1">
    <location>
        <begin position="46"/>
        <end position="56"/>
    </location>
</feature>
<dbReference type="VEuPathDB" id="FungiDB:Z518_04981"/>
<keyword evidence="3" id="KW-1185">Reference proteome</keyword>
<accession>A0A0D2JD17</accession>
<evidence type="ECO:0000313" key="2">
    <source>
        <dbReference type="EMBL" id="KIX07005.1"/>
    </source>
</evidence>
<feature type="compositionally biased region" description="Basic and acidic residues" evidence="1">
    <location>
        <begin position="11"/>
        <end position="20"/>
    </location>
</feature>
<feature type="region of interest" description="Disordered" evidence="1">
    <location>
        <begin position="1"/>
        <end position="20"/>
    </location>
</feature>
<reference evidence="2 3" key="1">
    <citation type="submission" date="2015-01" db="EMBL/GenBank/DDBJ databases">
        <title>The Genome Sequence of Rhinocladiella mackenzie CBS 650.93.</title>
        <authorList>
            <consortium name="The Broad Institute Genomics Platform"/>
            <person name="Cuomo C."/>
            <person name="de Hoog S."/>
            <person name="Gorbushina A."/>
            <person name="Stielow B."/>
            <person name="Teixiera M."/>
            <person name="Abouelleil A."/>
            <person name="Chapman S.B."/>
            <person name="Priest M."/>
            <person name="Young S.K."/>
            <person name="Wortman J."/>
            <person name="Nusbaum C."/>
            <person name="Birren B."/>
        </authorList>
    </citation>
    <scope>NUCLEOTIDE SEQUENCE [LARGE SCALE GENOMIC DNA]</scope>
    <source>
        <strain evidence="2 3">CBS 650.93</strain>
    </source>
</reference>
<dbReference type="OrthoDB" id="4154938at2759"/>
<feature type="compositionally biased region" description="Polar residues" evidence="1">
    <location>
        <begin position="63"/>
        <end position="74"/>
    </location>
</feature>
<proteinExistence type="predicted"/>
<dbReference type="HOGENOM" id="CLU_580017_0_0_1"/>
<dbReference type="Pfam" id="PF11951">
    <property type="entry name" value="Fungal_trans_2"/>
    <property type="match status" value="1"/>
</dbReference>
<gene>
    <name evidence="2" type="ORF">Z518_04981</name>
</gene>
<evidence type="ECO:0000313" key="3">
    <source>
        <dbReference type="Proteomes" id="UP000053617"/>
    </source>
</evidence>
<protein>
    <submittedName>
        <fullName evidence="2">Uncharacterized protein</fullName>
    </submittedName>
</protein>
<organism evidence="2 3">
    <name type="scientific">Rhinocladiella mackenziei CBS 650.93</name>
    <dbReference type="NCBI Taxonomy" id="1442369"/>
    <lineage>
        <taxon>Eukaryota</taxon>
        <taxon>Fungi</taxon>
        <taxon>Dikarya</taxon>
        <taxon>Ascomycota</taxon>
        <taxon>Pezizomycotina</taxon>
        <taxon>Eurotiomycetes</taxon>
        <taxon>Chaetothyriomycetidae</taxon>
        <taxon>Chaetothyriales</taxon>
        <taxon>Herpotrichiellaceae</taxon>
        <taxon>Rhinocladiella</taxon>
    </lineage>
</organism>
<name>A0A0D2JD17_9EURO</name>